<dbReference type="Gene3D" id="2.40.170.20">
    <property type="entry name" value="TonB-dependent receptor, beta-barrel domain"/>
    <property type="match status" value="1"/>
</dbReference>
<comment type="similarity">
    <text evidence="11 12">Belongs to the TonB-dependent receptor family.</text>
</comment>
<keyword evidence="5 11" id="KW-0812">Transmembrane</keyword>
<sequence>MLKHNLVARCRFNRFSMTAIGLALIAAVATPAAAQDAGEQAGSEQDSQGPQIADIVVTAQRRDSTVQDTSAAISAFSAESIEAARILSFEDLAGQATSLSFTALSPIDQEFNIRGITNTRLDSPSADQSIGIFVDDVYVGRSGLFNFDMYDIERVEVVRGPQGVLLGRNVVGGAISIYSARPQADFGAGMTVSYGNYNEKLARGHVTGTISGPLTGRLSFQYRNRDGFNQDLLHDVDLDDVDSIQFRGQLMVEPDDSDFTARLVFDYTKDESNGFHSVAIDGPAAGSGPWSAARAAIGVIRGRPLRLREGLPEWPRYKGDTADTPQQLNREAWGLSLRMDQGLGGFGTLSSITGYRKGEAFNVYDQTGIGPDNGFGVISPTLFTFPVNEDEDIRQFSQELRVVSEEQSDRGFDWIFGAYYQHDKVTKLDRFWAEVPLTVLTTLSGESRWDNRATNESYAFFGQLGYRFSPKLRVVAGIRYSRDRKGGIVTGTATEGGDKFNPNDQVALTPLAGTFREGQSFTARYSDSWSEITPQATIEFKPNDDMLFYGTFSTGYKGGGFEDDPANAAAAVSSYDPETVTSFEIGGKLDLFDRRLRLNVALFDMKYKNLQVTQTSAACLCNITDNAADAKIQGIEAEATVAVATGLTLSGGLTLLDTKYIAFIDSLGNDNSGNFLQRTPKAQWNVAADFVTDIGDWSDALRMNVNYSHQARLFWAPDNLQREDGYGQLGGRISLTPGNGDVTFSLWGRNLTNTLYRTNIIAFFGDEVSRLGAPRQYGAEVSVRF</sequence>
<keyword evidence="17" id="KW-1185">Reference proteome</keyword>
<evidence type="ECO:0000256" key="1">
    <source>
        <dbReference type="ARBA" id="ARBA00004571"/>
    </source>
</evidence>
<feature type="domain" description="TonB-dependent receptor plug" evidence="15">
    <location>
        <begin position="66"/>
        <end position="174"/>
    </location>
</feature>
<evidence type="ECO:0000256" key="9">
    <source>
        <dbReference type="ARBA" id="ARBA00023136"/>
    </source>
</evidence>
<evidence type="ECO:0000259" key="15">
    <source>
        <dbReference type="Pfam" id="PF07715"/>
    </source>
</evidence>
<evidence type="ECO:0000256" key="10">
    <source>
        <dbReference type="ARBA" id="ARBA00023237"/>
    </source>
</evidence>
<accession>A0A2V3VGQ8</accession>
<name>A0A2V3VGQ8_9SPHN</name>
<dbReference type="PANTHER" id="PTHR32552:SF81">
    <property type="entry name" value="TONB-DEPENDENT OUTER MEMBRANE RECEPTOR"/>
    <property type="match status" value="1"/>
</dbReference>
<evidence type="ECO:0000313" key="16">
    <source>
        <dbReference type="EMBL" id="PXW79215.1"/>
    </source>
</evidence>
<evidence type="ECO:0000256" key="13">
    <source>
        <dbReference type="SAM" id="SignalP"/>
    </source>
</evidence>
<dbReference type="Pfam" id="PF07715">
    <property type="entry name" value="Plug"/>
    <property type="match status" value="1"/>
</dbReference>
<keyword evidence="4" id="KW-0410">Iron transport</keyword>
<dbReference type="PANTHER" id="PTHR32552">
    <property type="entry name" value="FERRICHROME IRON RECEPTOR-RELATED"/>
    <property type="match status" value="1"/>
</dbReference>
<keyword evidence="8 12" id="KW-0798">TonB box</keyword>
<dbReference type="Pfam" id="PF00593">
    <property type="entry name" value="TonB_dep_Rec_b-barrel"/>
    <property type="match status" value="1"/>
</dbReference>
<dbReference type="InterPro" id="IPR000531">
    <property type="entry name" value="Beta-barrel_TonB"/>
</dbReference>
<dbReference type="InterPro" id="IPR036942">
    <property type="entry name" value="Beta-barrel_TonB_sf"/>
</dbReference>
<comment type="subcellular location">
    <subcellularLocation>
        <location evidence="1 11">Cell outer membrane</location>
        <topology evidence="1 11">Multi-pass membrane protein</topology>
    </subcellularLocation>
</comment>
<evidence type="ECO:0000256" key="2">
    <source>
        <dbReference type="ARBA" id="ARBA00022448"/>
    </source>
</evidence>
<keyword evidence="7" id="KW-0406">Ion transport</keyword>
<evidence type="ECO:0000259" key="14">
    <source>
        <dbReference type="Pfam" id="PF00593"/>
    </source>
</evidence>
<evidence type="ECO:0000256" key="11">
    <source>
        <dbReference type="PROSITE-ProRule" id="PRU01360"/>
    </source>
</evidence>
<feature type="domain" description="TonB-dependent receptor-like beta-barrel" evidence="14">
    <location>
        <begin position="320"/>
        <end position="751"/>
    </location>
</feature>
<dbReference type="AlphaFoldDB" id="A0A2V3VGQ8"/>
<dbReference type="GO" id="GO:0006826">
    <property type="term" value="P:iron ion transport"/>
    <property type="evidence" value="ECO:0007669"/>
    <property type="project" value="UniProtKB-KW"/>
</dbReference>
<keyword evidence="3 11" id="KW-1134">Transmembrane beta strand</keyword>
<comment type="caution">
    <text evidence="16">The sequence shown here is derived from an EMBL/GenBank/DDBJ whole genome shotgun (WGS) entry which is preliminary data.</text>
</comment>
<feature type="chain" id="PRO_5016068897" evidence="13">
    <location>
        <begin position="35"/>
        <end position="785"/>
    </location>
</feature>
<dbReference type="InterPro" id="IPR012910">
    <property type="entry name" value="Plug_dom"/>
</dbReference>
<proteinExistence type="inferred from homology"/>
<keyword evidence="10 11" id="KW-0998">Cell outer membrane</keyword>
<evidence type="ECO:0000256" key="7">
    <source>
        <dbReference type="ARBA" id="ARBA00023065"/>
    </source>
</evidence>
<dbReference type="OrthoDB" id="7455607at2"/>
<keyword evidence="6" id="KW-0408">Iron</keyword>
<evidence type="ECO:0000313" key="17">
    <source>
        <dbReference type="Proteomes" id="UP000248014"/>
    </source>
</evidence>
<evidence type="ECO:0000256" key="6">
    <source>
        <dbReference type="ARBA" id="ARBA00023004"/>
    </source>
</evidence>
<keyword evidence="9 11" id="KW-0472">Membrane</keyword>
<evidence type="ECO:0000256" key="5">
    <source>
        <dbReference type="ARBA" id="ARBA00022692"/>
    </source>
</evidence>
<feature type="signal peptide" evidence="13">
    <location>
        <begin position="1"/>
        <end position="34"/>
    </location>
</feature>
<keyword evidence="13" id="KW-0732">Signal</keyword>
<evidence type="ECO:0000256" key="4">
    <source>
        <dbReference type="ARBA" id="ARBA00022496"/>
    </source>
</evidence>
<dbReference type="Proteomes" id="UP000248014">
    <property type="component" value="Unassembled WGS sequence"/>
</dbReference>
<evidence type="ECO:0000256" key="12">
    <source>
        <dbReference type="RuleBase" id="RU003357"/>
    </source>
</evidence>
<evidence type="ECO:0000256" key="3">
    <source>
        <dbReference type="ARBA" id="ARBA00022452"/>
    </source>
</evidence>
<gene>
    <name evidence="16" type="ORF">C7451_101279</name>
</gene>
<keyword evidence="2 11" id="KW-0813">Transport</keyword>
<dbReference type="RefSeq" id="WP_110297179.1">
    <property type="nucleotide sequence ID" value="NZ_QJJM01000001.1"/>
</dbReference>
<dbReference type="PROSITE" id="PS52016">
    <property type="entry name" value="TONB_DEPENDENT_REC_3"/>
    <property type="match status" value="1"/>
</dbReference>
<dbReference type="EMBL" id="QJJM01000001">
    <property type="protein sequence ID" value="PXW79215.1"/>
    <property type="molecule type" value="Genomic_DNA"/>
</dbReference>
<dbReference type="GO" id="GO:0009279">
    <property type="term" value="C:cell outer membrane"/>
    <property type="evidence" value="ECO:0007669"/>
    <property type="project" value="UniProtKB-SubCell"/>
</dbReference>
<protein>
    <submittedName>
        <fullName evidence="16">Iron complex outermembrane receptor protein</fullName>
    </submittedName>
</protein>
<keyword evidence="16" id="KW-0675">Receptor</keyword>
<dbReference type="InterPro" id="IPR039426">
    <property type="entry name" value="TonB-dep_rcpt-like"/>
</dbReference>
<reference evidence="16 17" key="1">
    <citation type="submission" date="2018-05" db="EMBL/GenBank/DDBJ databases">
        <title>Genomic Encyclopedia of Type Strains, Phase IV (KMG-IV): sequencing the most valuable type-strain genomes for metagenomic binning, comparative biology and taxonomic classification.</title>
        <authorList>
            <person name="Goeker M."/>
        </authorList>
    </citation>
    <scope>NUCLEOTIDE SEQUENCE [LARGE SCALE GENOMIC DNA]</scope>
    <source>
        <strain evidence="16 17">DSM 3183</strain>
    </source>
</reference>
<evidence type="ECO:0000256" key="8">
    <source>
        <dbReference type="ARBA" id="ARBA00023077"/>
    </source>
</evidence>
<dbReference type="SUPFAM" id="SSF56935">
    <property type="entry name" value="Porins"/>
    <property type="match status" value="1"/>
</dbReference>
<organism evidence="16 17">
    <name type="scientific">Blastomonas natatoria</name>
    <dbReference type="NCBI Taxonomy" id="34015"/>
    <lineage>
        <taxon>Bacteria</taxon>
        <taxon>Pseudomonadati</taxon>
        <taxon>Pseudomonadota</taxon>
        <taxon>Alphaproteobacteria</taxon>
        <taxon>Sphingomonadales</taxon>
        <taxon>Sphingomonadaceae</taxon>
        <taxon>Blastomonas</taxon>
    </lineage>
</organism>